<evidence type="ECO:0000313" key="2">
    <source>
        <dbReference type="Proteomes" id="UP001219525"/>
    </source>
</evidence>
<dbReference type="Proteomes" id="UP001219525">
    <property type="component" value="Unassembled WGS sequence"/>
</dbReference>
<evidence type="ECO:0000313" key="1">
    <source>
        <dbReference type="EMBL" id="KAJ7211165.1"/>
    </source>
</evidence>
<protein>
    <submittedName>
        <fullName evidence="1">Uncharacterized protein</fullName>
    </submittedName>
</protein>
<dbReference type="EMBL" id="JARJCW010000026">
    <property type="protein sequence ID" value="KAJ7211165.1"/>
    <property type="molecule type" value="Genomic_DNA"/>
</dbReference>
<comment type="caution">
    <text evidence="1">The sequence shown here is derived from an EMBL/GenBank/DDBJ whole genome shotgun (WGS) entry which is preliminary data.</text>
</comment>
<dbReference type="AlphaFoldDB" id="A0AAD6VF97"/>
<gene>
    <name evidence="1" type="ORF">GGX14DRAFT_394123</name>
</gene>
<keyword evidence="2" id="KW-1185">Reference proteome</keyword>
<name>A0AAD6VF97_9AGAR</name>
<sequence>MDRMYTGELILLSAHGERNLEAVKEFSSRRKVVGEAANNVKSLLAETIASELPRPQPLHGGWRLTTVNNIATRLAKFLRTFVPMFWVLMEMRGGVKALAGVIRASLQIFVRVVKRQPPWRGWGLGSSEAIVSANTLNPATRSPQPRNMRISVTTIFVQVYTAVPSPHQSHSQSSRVHTQQAPYRSINLSFTAATQSLVPLAQPVPIKTALHGVAQSPRRLQPMRIDTRLWDQRPLAVVQTRGTRGIAISVGAGLNEECVDAGSHTRDANISKLRATSQRAKVRATLGAFVSPGPLRLKA</sequence>
<proteinExistence type="predicted"/>
<organism evidence="1 2">
    <name type="scientific">Mycena pura</name>
    <dbReference type="NCBI Taxonomy" id="153505"/>
    <lineage>
        <taxon>Eukaryota</taxon>
        <taxon>Fungi</taxon>
        <taxon>Dikarya</taxon>
        <taxon>Basidiomycota</taxon>
        <taxon>Agaricomycotina</taxon>
        <taxon>Agaricomycetes</taxon>
        <taxon>Agaricomycetidae</taxon>
        <taxon>Agaricales</taxon>
        <taxon>Marasmiineae</taxon>
        <taxon>Mycenaceae</taxon>
        <taxon>Mycena</taxon>
    </lineage>
</organism>
<reference evidence="1" key="1">
    <citation type="submission" date="2023-03" db="EMBL/GenBank/DDBJ databases">
        <title>Massive genome expansion in bonnet fungi (Mycena s.s.) driven by repeated elements and novel gene families across ecological guilds.</title>
        <authorList>
            <consortium name="Lawrence Berkeley National Laboratory"/>
            <person name="Harder C.B."/>
            <person name="Miyauchi S."/>
            <person name="Viragh M."/>
            <person name="Kuo A."/>
            <person name="Thoen E."/>
            <person name="Andreopoulos B."/>
            <person name="Lu D."/>
            <person name="Skrede I."/>
            <person name="Drula E."/>
            <person name="Henrissat B."/>
            <person name="Morin E."/>
            <person name="Kohler A."/>
            <person name="Barry K."/>
            <person name="LaButti K."/>
            <person name="Morin E."/>
            <person name="Salamov A."/>
            <person name="Lipzen A."/>
            <person name="Mereny Z."/>
            <person name="Hegedus B."/>
            <person name="Baldrian P."/>
            <person name="Stursova M."/>
            <person name="Weitz H."/>
            <person name="Taylor A."/>
            <person name="Grigoriev I.V."/>
            <person name="Nagy L.G."/>
            <person name="Martin F."/>
            <person name="Kauserud H."/>
        </authorList>
    </citation>
    <scope>NUCLEOTIDE SEQUENCE</scope>
    <source>
        <strain evidence="1">9144</strain>
    </source>
</reference>
<accession>A0AAD6VF97</accession>